<dbReference type="BioCyc" id="RCHA213810:RUM_RS06690-MONOMER"/>
<gene>
    <name evidence="2" type="ordered locus">RUM_13750</name>
</gene>
<organism evidence="2 3">
    <name type="scientific">Ruminococcus champanellensis (strain DSM 18848 / JCM 17042 / KCTC 15320 / 18P13)</name>
    <dbReference type="NCBI Taxonomy" id="213810"/>
    <lineage>
        <taxon>Bacteria</taxon>
        <taxon>Bacillati</taxon>
        <taxon>Bacillota</taxon>
        <taxon>Clostridia</taxon>
        <taxon>Eubacteriales</taxon>
        <taxon>Oscillospiraceae</taxon>
        <taxon>Ruminococcus</taxon>
    </lineage>
</organism>
<reference evidence="2" key="2">
    <citation type="submission" date="2010-03" db="EMBL/GenBank/DDBJ databases">
        <authorList>
            <person name="Pajon A."/>
        </authorList>
    </citation>
    <scope>NUCLEOTIDE SEQUENCE</scope>
    <source>
        <strain evidence="2">Type strain: 18P13</strain>
    </source>
</reference>
<sequence length="2085" mass="220126">MKKTLKKLTALFAALLMCGSPLLEFPDGSFRLDLLAWAAEETEHTEHSYDNGFCTSCQALQPAEQNAEATYEIGNAGQLFWFAALVNGTLTDGTEQNTAANAELTADITVNKYVVNEDGSLNEYDADSFRPWTPIGSYYGTGEKNRFKGALNGKGHTVRGLYMQKLIFGVGLVGAAGASASISNIRVVDSYFSGRDYVGGICGVIENGSDIVNCSFAGSVTADNSVGGICGRAVSTNIERCYANSTVTNSLSYLGGICGSVDSASIDHCYFNKERFSGEVVSRTVSSTITNSSGESAAEVASGRIAYLLQEGQSEPFWGQKLGEDSDPMLGGAKVYQVDVYSTCDKAGEPGVGYSNTDQPLYSQHVDYEAHNGFCACGATPQAAAQNAEGYYEISNPGQLYWFAGLVNGTLAGVSRNTSANAVLTADITINENVLLEDGTLNAEKTAAFRPWSPLGDDYMNPYAGNFNGGNHTVSGLYLDMEQGNGGFIGILESGRTVSDLTIADSYFKAQTSVGGICGVANGNIQNCHNGATLSGTASGGGICGQSGTGTVISGCTNTGRIFATYIGGGICGYSGKTATIKNCFNSGSVSAGGCAGGICGSGYDTYYIQNCANIGTVTNDQDCASICGQPSTSSSTGQGAVITDCYYLEKAVPDANAESLNGEAFSSGKAAFLLQGSQPEQAWGQKLGTDAYPIPGSPDIVYKNGIFESCELEPVVVYGNAPAEPVYNGHGGYASHNGFCACGETIQPALQNAAGAYEIGNTGQLLWFAKLVNGALADVEQNLSANAVLTADIVLNENLLNDQGELNEGTFRPWTPMGTEDTPYTGSFDGQGHAIKGIYLNESGTDNAGLFRASNGTIANLRLVDCYVIGQRKVGAVCGLNNGTIRNCAVSGMVTGTINVGGICGYMEKNRVVENCLSDVRVTATAYGAGGICGSSGGIIRYCLVLGPVSGNTLQGGICGGYLGMYAIIQNSYFNSDVFDGKVIPIDTNCEITDSSGKTAAELASGEVACQLGEAWGQNIDNGETVQDIPVLGGARVYLRRIYTTCAKSDTPVTVYSNTNGDQAPAHDLNNGFCETCGYMEPAVQNAEGTYEIGNAGQMYWFAGLVNGTLESVEQKRSANAVLTADIVLNKHVLNDAGELNQGTFRPWTPMGISDVPYMGVFDGQGHAIQGMYLNESDTDYVGLFRSASGTITNLCLDDFYVNGRSKVGGLCGRNSGTIRECYTYGLAVGNSYLGGICGWNCSSGVVEHCINDAWVTGTEDAIAIGGICGVNDAYLQGCANTASLQGDYNLGGVCGSNNQSILNCYSTGDLEGLSNVGGVCGLNTGSLVCCYSFCNVTGNENVGGIAGLQSTKGKMEVCYFNSDLFSGPVFGGEDGKMEKSSPMTADAFASGEVAYLFQSRLLDSPWGQLLGMDPMPTLYNPNIVYKNQAYDSCELEAGTVYGNAPAEPVYNGHGGYESRNGFCACGKTVQPAVLNDNMKYEISNAGQLYWFAGLVNDTLENVDQNRYANAVLTANITVNQFVLSGGALSGEDHRKWTPIGTPGAAYAGTFDGNGYSISGLYVNDADLDHVGLFGMSEGKICNVRIMDSYLLGRIAVGAVCGYNDGTIRQCAVEGVVKGSTSVGGICGVNDSAILGRIQNCQNAASVSADANAGGICGRNDGTIQRCCSVGQVTSNLYAGGISGINDAEGSIEICFYNSDVFSGDGIGTETGKSKDVLGKNAAELYSGEVAYLLQSGQSGEIWGQDLDNGKIHQSEPSLDGEKVYQYLTYEGCNNQAPYTVSYSNTALQDTFRGHVYENGKCKYCDFFENQVGAHLVGYSLSLGGNIGVRFYMELDPRTVARFDSYMLFTLPDGQTKKIYVSDAIRETRNNQTYYIFNCEVAPKEMTAPITAQMYAGSLCSELYTFMVADYADYIFDHENQYSAETVALTQEILRYGAYAKAYFDGDTLGAAEEMRGITADTLADANPTVSGTLPAGITYYGSSLVLESDMILRHYFKVKTGVDVSQYGFSGNKGEYYYMDQQITPGRTAADCVIGDYTLHYDTMCYVHAVLASPDAPENLQQLAAALYLYNQAAAAYLKNVIG</sequence>
<proteinExistence type="predicted"/>
<name>D4LCZ8_RUMC1</name>
<feature type="chain" id="PRO_5039397136" description="The GLUG motif" evidence="1">
    <location>
        <begin position="24"/>
        <end position="2085"/>
    </location>
</feature>
<evidence type="ECO:0008006" key="4">
    <source>
        <dbReference type="Google" id="ProtNLM"/>
    </source>
</evidence>
<evidence type="ECO:0000313" key="2">
    <source>
        <dbReference type="EMBL" id="CBL17493.1"/>
    </source>
</evidence>
<keyword evidence="3" id="KW-1185">Reference proteome</keyword>
<keyword evidence="1" id="KW-0732">Signal</keyword>
<dbReference type="Proteomes" id="UP000007054">
    <property type="component" value="Chromosome"/>
</dbReference>
<dbReference type="PATRIC" id="fig|213810.4.peg.1272"/>
<dbReference type="GeneID" id="83156108"/>
<dbReference type="STRING" id="213810.RUM_13750"/>
<feature type="signal peptide" evidence="1">
    <location>
        <begin position="1"/>
        <end position="23"/>
    </location>
</feature>
<dbReference type="HOGENOM" id="CLU_232602_0_0_9"/>
<dbReference type="Gene3D" id="2.160.20.110">
    <property type="match status" value="5"/>
</dbReference>
<dbReference type="EMBL" id="FP929052">
    <property type="protein sequence ID" value="CBL17493.1"/>
    <property type="molecule type" value="Genomic_DNA"/>
</dbReference>
<protein>
    <recommendedName>
        <fullName evidence="4">The GLUG motif</fullName>
    </recommendedName>
</protein>
<accession>D4LCZ8</accession>
<reference evidence="2" key="1">
    <citation type="submission" date="2010-03" db="EMBL/GenBank/DDBJ databases">
        <title>The genome sequence of Ruminococcus sp. 18P13.</title>
        <authorList>
            <consortium name="metaHIT consortium -- http://www.metahit.eu/"/>
            <person name="Pajon A."/>
            <person name="Turner K."/>
            <person name="Parkhill J."/>
            <person name="Bernalier A."/>
        </authorList>
    </citation>
    <scope>NUCLEOTIDE SEQUENCE [LARGE SCALE GENOMIC DNA]</scope>
    <source>
        <strain evidence="2">Type strain: 18P13</strain>
    </source>
</reference>
<evidence type="ECO:0000256" key="1">
    <source>
        <dbReference type="SAM" id="SignalP"/>
    </source>
</evidence>
<dbReference type="KEGG" id="rch:RUM_13750"/>
<dbReference type="RefSeq" id="WP_015558400.1">
    <property type="nucleotide sequence ID" value="NC_021039.1"/>
</dbReference>
<evidence type="ECO:0000313" key="3">
    <source>
        <dbReference type="Proteomes" id="UP000007054"/>
    </source>
</evidence>